<organism evidence="1">
    <name type="scientific">metagenome</name>
    <dbReference type="NCBI Taxonomy" id="256318"/>
    <lineage>
        <taxon>unclassified sequences</taxon>
        <taxon>metagenomes</taxon>
    </lineage>
</organism>
<sequence>MSLTKSSRSVACWVGSLTVGVLALMAPVTSDAAPAVAPAPGDAERGVWQVSRVDDGTWQVSWRSPTLLPVTSDRPTIVEDAQAIGVPTIADDGRTVQVTVRTDVAPDPADLDVVLSGDRLDSTGDDLAGTAPATTDRVAATVLAEDPATPGPYEVTSSDYELPGVKLRGMVEPIEMVGHVVEPAPGAATGPRPLVLFLHGRHSYCYDPVSGDDGWEWPCQAPFAEIPSHLGYDYVQQLLASQGYATVSIRVNGINAQDYALDDGGADARARIIRNHLDHWVTLAGDHDVDLSRVVLVGHSRGGEGANRASLQIPLDAPYRVVGQVLIAPTDFGTQTAPYVPTATLLPYCDGDVIDLQGQRFTDTARDLSDRDTSLKSSVMVMGANHNFFNTEWTPGIAAAPAWDDWFGPETGACGIATPARLSAEEQQDVGKAWVAGAVRLFADDDEQFLPMYDGSGATVASVGDADVRSHALGGGRELRRPGLGAGLSLAVGAETQFCRGVNDFGAAHNVCGRMIQDGYVTPHWPSSYEQVPTRRAFEMSWTAAGQSGGMVFTKPLDLSGGRLELRTIVDPPLGGVQLRVRVTDADGASATLTPAGDGVLPALLRGRGLGKRWAQTLLVDTSTATGVDLTRIAQVDLIGDSPDGRIWVEDLAAAPTTLAPVPEERLPLVSLGNLRQEEGDGPGTVTARLPFSIAGAVTRPGRLVAVVAGQESGDLHRMRIDLAPGQTSGSIPIDYEADTADDYPRNYTLVAAWATKEAMTDDYTGQLVVVDDDPTPSLTVTPVSRTVKEGQNATWRIRLSAPVDYDLFIDGRVVRGAKPTLRGFDVPLSWLREHGSTRNRARPLWRSGAWVFAQVPRGRTTATISVPIRKDGAKERKETLTVEFHLNRQSVTRTIRVARSR</sequence>
<dbReference type="AlphaFoldDB" id="A0A2P2CF27"/>
<evidence type="ECO:0000313" key="1">
    <source>
        <dbReference type="EMBL" id="CUR59612.1"/>
    </source>
</evidence>
<gene>
    <name evidence="1" type="ORF">NOCA2640018</name>
</gene>
<accession>A0A2P2CF27</accession>
<dbReference type="EMBL" id="CZKA01000061">
    <property type="protein sequence ID" value="CUR59612.1"/>
    <property type="molecule type" value="Genomic_DNA"/>
</dbReference>
<protein>
    <submittedName>
        <fullName evidence="1">Secreted protein</fullName>
    </submittedName>
</protein>
<dbReference type="SUPFAM" id="SSF53474">
    <property type="entry name" value="alpha/beta-Hydrolases"/>
    <property type="match status" value="1"/>
</dbReference>
<dbReference type="InterPro" id="IPR029058">
    <property type="entry name" value="AB_hydrolase_fold"/>
</dbReference>
<proteinExistence type="predicted"/>
<reference evidence="1" key="1">
    <citation type="submission" date="2015-08" db="EMBL/GenBank/DDBJ databases">
        <authorList>
            <person name="Babu N.S."/>
            <person name="Beckwith C.J."/>
            <person name="Beseler K.G."/>
            <person name="Brison A."/>
            <person name="Carone J.V."/>
            <person name="Caskin T.P."/>
            <person name="Diamond M."/>
            <person name="Durham M.E."/>
            <person name="Foxe J.M."/>
            <person name="Go M."/>
            <person name="Henderson B.A."/>
            <person name="Jones I.B."/>
            <person name="McGettigan J.A."/>
            <person name="Micheletti S.J."/>
            <person name="Nasrallah M.E."/>
            <person name="Ortiz D."/>
            <person name="Piller C.R."/>
            <person name="Privatt S.R."/>
            <person name="Schneider S.L."/>
            <person name="Sharp S."/>
            <person name="Smith T.C."/>
            <person name="Stanton J.D."/>
            <person name="Ullery H.E."/>
            <person name="Wilson R.J."/>
            <person name="Serrano M.G."/>
            <person name="Buck G."/>
            <person name="Lee V."/>
            <person name="Wang Y."/>
            <person name="Carvalho R."/>
            <person name="Voegtly L."/>
            <person name="Shi R."/>
            <person name="Duckworth R."/>
            <person name="Johnson A."/>
            <person name="Loviza R."/>
            <person name="Walstead R."/>
            <person name="Shah Z."/>
            <person name="Kiflezghi M."/>
            <person name="Wade K."/>
            <person name="Ball S.L."/>
            <person name="Bradley K.W."/>
            <person name="Asai D.J."/>
            <person name="Bowman C.A."/>
            <person name="Russell D.A."/>
            <person name="Pope W.H."/>
            <person name="Jacobs-Sera D."/>
            <person name="Hendrix R.W."/>
            <person name="Hatfull G.F."/>
        </authorList>
    </citation>
    <scope>NUCLEOTIDE SEQUENCE</scope>
</reference>
<name>A0A2P2CF27_9ZZZZ</name>
<dbReference type="Gene3D" id="3.40.50.1820">
    <property type="entry name" value="alpha/beta hydrolase"/>
    <property type="match status" value="1"/>
</dbReference>